<dbReference type="PRINTS" id="PR00797">
    <property type="entry name" value="STREPTOPAIN"/>
</dbReference>
<dbReference type="SUPFAM" id="SSF54001">
    <property type="entry name" value="Cysteine proteinases"/>
    <property type="match status" value="1"/>
</dbReference>
<dbReference type="InterPro" id="IPR000200">
    <property type="entry name" value="Peptidase_C10"/>
</dbReference>
<evidence type="ECO:0000256" key="3">
    <source>
        <dbReference type="ARBA" id="ARBA00022729"/>
    </source>
</evidence>
<dbReference type="InterPro" id="IPR038765">
    <property type="entry name" value="Papain-like_cys_pep_sf"/>
</dbReference>
<evidence type="ECO:0000256" key="6">
    <source>
        <dbReference type="SAM" id="SignalP"/>
    </source>
</evidence>
<dbReference type="InterPro" id="IPR044934">
    <property type="entry name" value="Streptopain_sf"/>
</dbReference>
<evidence type="ECO:0000313" key="9">
    <source>
        <dbReference type="Proteomes" id="UP000427825"/>
    </source>
</evidence>
<reference evidence="8 9" key="1">
    <citation type="journal article" date="2019" name="Nat. Med.">
        <title>A library of human gut bacterial isolates paired with longitudinal multiomics data enables mechanistic microbiome research.</title>
        <authorList>
            <person name="Poyet M."/>
            <person name="Groussin M."/>
            <person name="Gibbons S.M."/>
            <person name="Avila-Pacheco J."/>
            <person name="Jiang X."/>
            <person name="Kearney S.M."/>
            <person name="Perrotta A.R."/>
            <person name="Berdy B."/>
            <person name="Zhao S."/>
            <person name="Lieberman T.D."/>
            <person name="Swanson P.K."/>
            <person name="Smith M."/>
            <person name="Roesemann S."/>
            <person name="Alexander J.E."/>
            <person name="Rich S.A."/>
            <person name="Livny J."/>
            <person name="Vlamakis H."/>
            <person name="Clish C."/>
            <person name="Bullock K."/>
            <person name="Deik A."/>
            <person name="Scott J."/>
            <person name="Pierce K.A."/>
            <person name="Xavier R.J."/>
            <person name="Alm E.J."/>
        </authorList>
    </citation>
    <scope>NUCLEOTIDE SEQUENCE [LARGE SCALE GENOMIC DNA]</scope>
    <source>
        <strain evidence="8 9">BIOML-A25</strain>
    </source>
</reference>
<dbReference type="PROSITE" id="PS51257">
    <property type="entry name" value="PROKAR_LIPOPROTEIN"/>
    <property type="match status" value="1"/>
</dbReference>
<evidence type="ECO:0000313" key="8">
    <source>
        <dbReference type="EMBL" id="KAA5470616.1"/>
    </source>
</evidence>
<dbReference type="InterPro" id="IPR025896">
    <property type="entry name" value="Spi_Prtas-inh"/>
</dbReference>
<proteinExistence type="inferred from homology"/>
<protein>
    <recommendedName>
        <fullName evidence="7">Spi protease inhibitor domain-containing protein</fullName>
    </recommendedName>
</protein>
<evidence type="ECO:0000256" key="5">
    <source>
        <dbReference type="ARBA" id="ARBA00022807"/>
    </source>
</evidence>
<gene>
    <name evidence="8" type="ORF">F2Y39_21915</name>
</gene>
<evidence type="ECO:0000256" key="2">
    <source>
        <dbReference type="ARBA" id="ARBA00022670"/>
    </source>
</evidence>
<dbReference type="GO" id="GO:0008234">
    <property type="term" value="F:cysteine-type peptidase activity"/>
    <property type="evidence" value="ECO:0007669"/>
    <property type="project" value="UniProtKB-KW"/>
</dbReference>
<dbReference type="GO" id="GO:0006508">
    <property type="term" value="P:proteolysis"/>
    <property type="evidence" value="ECO:0007669"/>
    <property type="project" value="UniProtKB-KW"/>
</dbReference>
<comment type="similarity">
    <text evidence="1">Belongs to the peptidase C10 family.</text>
</comment>
<feature type="signal peptide" evidence="6">
    <location>
        <begin position="1"/>
        <end position="21"/>
    </location>
</feature>
<dbReference type="RefSeq" id="WP_130057523.1">
    <property type="nucleotide sequence ID" value="NZ_RCXH01000023.1"/>
</dbReference>
<accession>A0A6H9Q3S6</accession>
<dbReference type="Pfam" id="PF01640">
    <property type="entry name" value="Peptidase_C10"/>
    <property type="match status" value="1"/>
</dbReference>
<keyword evidence="5" id="KW-0788">Thiol protease</keyword>
<evidence type="ECO:0000256" key="4">
    <source>
        <dbReference type="ARBA" id="ARBA00022801"/>
    </source>
</evidence>
<dbReference type="Proteomes" id="UP000427825">
    <property type="component" value="Unassembled WGS sequence"/>
</dbReference>
<sequence length="437" mass="48906">MKSNKLWRILFLLLTVMSSCGQEEYLTIETKDSKDYPNIVSLEDARIELEKLLCDVYQSQSSKSMQVGMSKKNIANAFTIKNETSFTRSSYAESPIIHVFNFEDKEGFAIMSGNVGLPSLLALADSGEITETGYIDNPGFALFLENMEKKYEEYLSEVPLVVSSNNYKVYGEWKNIIYKQNGYCKVKWNQDSPYNNYCPLKDGKRTVTGCVATAVAQLMSIYGYPTSYKGYSFDWNEMTKNKYAWNCTSTAQDQIAHLMVELGTKSNLDMSYNLSEKGGSGANANNIPRTLKNFGYSSGGSIKGYNTASVVSELKGGYGVLVGGFSHKSVKKFLGIKVKTKYSGGHRWLCHGLLERRRTVKTYNNNGILQSSTIESEWHPLCNWGWGGYQDGYYLSSAFNSNNGPSYPDATKNSSNETGSEDYNYQFKITALIGARK</sequence>
<feature type="domain" description="Spi protease inhibitor" evidence="7">
    <location>
        <begin position="76"/>
        <end position="149"/>
    </location>
</feature>
<evidence type="ECO:0000259" key="7">
    <source>
        <dbReference type="Pfam" id="PF13734"/>
    </source>
</evidence>
<keyword evidence="3 6" id="KW-0732">Signal</keyword>
<keyword evidence="2" id="KW-0645">Protease</keyword>
<dbReference type="Gene3D" id="3.90.70.50">
    <property type="entry name" value="Peptidase C10, streptopain"/>
    <property type="match status" value="1"/>
</dbReference>
<evidence type="ECO:0000256" key="1">
    <source>
        <dbReference type="ARBA" id="ARBA00009693"/>
    </source>
</evidence>
<keyword evidence="4" id="KW-0378">Hydrolase</keyword>
<dbReference type="Pfam" id="PF13734">
    <property type="entry name" value="Inhibitor_I69"/>
    <property type="match status" value="1"/>
</dbReference>
<feature type="chain" id="PRO_5026246722" description="Spi protease inhibitor domain-containing protein" evidence="6">
    <location>
        <begin position="22"/>
        <end position="437"/>
    </location>
</feature>
<dbReference type="EMBL" id="VVYJ01000021">
    <property type="protein sequence ID" value="KAA5470616.1"/>
    <property type="molecule type" value="Genomic_DNA"/>
</dbReference>
<organism evidence="8 9">
    <name type="scientific">Bacteroides caccae</name>
    <dbReference type="NCBI Taxonomy" id="47678"/>
    <lineage>
        <taxon>Bacteria</taxon>
        <taxon>Pseudomonadati</taxon>
        <taxon>Bacteroidota</taxon>
        <taxon>Bacteroidia</taxon>
        <taxon>Bacteroidales</taxon>
        <taxon>Bacteroidaceae</taxon>
        <taxon>Bacteroides</taxon>
    </lineage>
</organism>
<name>A0A6H9Q3S6_9BACE</name>
<comment type="caution">
    <text evidence="8">The sequence shown here is derived from an EMBL/GenBank/DDBJ whole genome shotgun (WGS) entry which is preliminary data.</text>
</comment>
<dbReference type="AlphaFoldDB" id="A0A6H9Q3S6"/>